<sequence>MDSSTASHSRIEYARICVEIKASSSLPEVILLKEDGLLKEIHVEYEWKPSPCKSCNTFGHSETQCIHTGNTAPPIQHTPMVASSTRGQPTLKSHEEWVPVKRVAHTSTHSQTKGSVEDNTIVSQDTGTTIENSSPTKGVENRGDLDSSVEPHAPSIQGAGATSAILPHKQDAQDFDQPQGEPQASFTEAHQHIEEASLIIDNHVPTPQGESKASTESAQKLSNPSREVLERSAKNQKRGKPPKSDAASVSKKTLRSSSLFAQGEEPHS</sequence>
<dbReference type="PANTHER" id="PTHR31286">
    <property type="entry name" value="GLYCINE-RICH CELL WALL STRUCTURAL PROTEIN 1.8-LIKE"/>
    <property type="match status" value="1"/>
</dbReference>
<dbReference type="EMBL" id="JAUJYO010000015">
    <property type="protein sequence ID" value="KAK1295843.1"/>
    <property type="molecule type" value="Genomic_DNA"/>
</dbReference>
<feature type="compositionally biased region" description="Polar residues" evidence="1">
    <location>
        <begin position="208"/>
        <end position="225"/>
    </location>
</feature>
<dbReference type="InterPro" id="IPR040256">
    <property type="entry name" value="At4g02000-like"/>
</dbReference>
<evidence type="ECO:0000313" key="2">
    <source>
        <dbReference type="EMBL" id="KAK1295843.1"/>
    </source>
</evidence>
<accession>A0AAV9D3D9</accession>
<name>A0AAV9D3D9_ACOCL</name>
<reference evidence="2" key="1">
    <citation type="journal article" date="2023" name="Nat. Commun.">
        <title>Diploid and tetraploid genomes of Acorus and the evolution of monocots.</title>
        <authorList>
            <person name="Ma L."/>
            <person name="Liu K.W."/>
            <person name="Li Z."/>
            <person name="Hsiao Y.Y."/>
            <person name="Qi Y."/>
            <person name="Fu T."/>
            <person name="Tang G.D."/>
            <person name="Zhang D."/>
            <person name="Sun W.H."/>
            <person name="Liu D.K."/>
            <person name="Li Y."/>
            <person name="Chen G.Z."/>
            <person name="Liu X.D."/>
            <person name="Liao X.Y."/>
            <person name="Jiang Y.T."/>
            <person name="Yu X."/>
            <person name="Hao Y."/>
            <person name="Huang J."/>
            <person name="Zhao X.W."/>
            <person name="Ke S."/>
            <person name="Chen Y.Y."/>
            <person name="Wu W.L."/>
            <person name="Hsu J.L."/>
            <person name="Lin Y.F."/>
            <person name="Huang M.D."/>
            <person name="Li C.Y."/>
            <person name="Huang L."/>
            <person name="Wang Z.W."/>
            <person name="Zhao X."/>
            <person name="Zhong W.Y."/>
            <person name="Peng D.H."/>
            <person name="Ahmad S."/>
            <person name="Lan S."/>
            <person name="Zhang J.S."/>
            <person name="Tsai W.C."/>
            <person name="Van de Peer Y."/>
            <person name="Liu Z.J."/>
        </authorList>
    </citation>
    <scope>NUCLEOTIDE SEQUENCE</scope>
    <source>
        <strain evidence="2">CP</strain>
    </source>
</reference>
<feature type="compositionally biased region" description="Polar residues" evidence="1">
    <location>
        <begin position="105"/>
        <end position="136"/>
    </location>
</feature>
<proteinExistence type="predicted"/>
<comment type="caution">
    <text evidence="2">The sequence shown here is derived from an EMBL/GenBank/DDBJ whole genome shotgun (WGS) entry which is preliminary data.</text>
</comment>
<keyword evidence="3" id="KW-1185">Reference proteome</keyword>
<feature type="region of interest" description="Disordered" evidence="1">
    <location>
        <begin position="105"/>
        <end position="157"/>
    </location>
</feature>
<dbReference type="PANTHER" id="PTHR31286:SF180">
    <property type="entry name" value="OS10G0362600 PROTEIN"/>
    <property type="match status" value="1"/>
</dbReference>
<gene>
    <name evidence="2" type="ORF">QJS10_CPB15g00883</name>
</gene>
<evidence type="ECO:0000313" key="3">
    <source>
        <dbReference type="Proteomes" id="UP001180020"/>
    </source>
</evidence>
<organism evidence="2 3">
    <name type="scientific">Acorus calamus</name>
    <name type="common">Sweet flag</name>
    <dbReference type="NCBI Taxonomy" id="4465"/>
    <lineage>
        <taxon>Eukaryota</taxon>
        <taxon>Viridiplantae</taxon>
        <taxon>Streptophyta</taxon>
        <taxon>Embryophyta</taxon>
        <taxon>Tracheophyta</taxon>
        <taxon>Spermatophyta</taxon>
        <taxon>Magnoliopsida</taxon>
        <taxon>Liliopsida</taxon>
        <taxon>Acoraceae</taxon>
        <taxon>Acorus</taxon>
    </lineage>
</organism>
<evidence type="ECO:0008006" key="4">
    <source>
        <dbReference type="Google" id="ProtNLM"/>
    </source>
</evidence>
<evidence type="ECO:0000256" key="1">
    <source>
        <dbReference type="SAM" id="MobiDB-lite"/>
    </source>
</evidence>
<dbReference type="Proteomes" id="UP001180020">
    <property type="component" value="Unassembled WGS sequence"/>
</dbReference>
<protein>
    <recommendedName>
        <fullName evidence="4">DUF4283 domain-containing protein</fullName>
    </recommendedName>
</protein>
<feature type="region of interest" description="Disordered" evidence="1">
    <location>
        <begin position="203"/>
        <end position="268"/>
    </location>
</feature>
<dbReference type="AlphaFoldDB" id="A0AAV9D3D9"/>
<reference evidence="2" key="2">
    <citation type="submission" date="2023-06" db="EMBL/GenBank/DDBJ databases">
        <authorList>
            <person name="Ma L."/>
            <person name="Liu K.-W."/>
            <person name="Li Z."/>
            <person name="Hsiao Y.-Y."/>
            <person name="Qi Y."/>
            <person name="Fu T."/>
            <person name="Tang G."/>
            <person name="Zhang D."/>
            <person name="Sun W.-H."/>
            <person name="Liu D.-K."/>
            <person name="Li Y."/>
            <person name="Chen G.-Z."/>
            <person name="Liu X.-D."/>
            <person name="Liao X.-Y."/>
            <person name="Jiang Y.-T."/>
            <person name="Yu X."/>
            <person name="Hao Y."/>
            <person name="Huang J."/>
            <person name="Zhao X.-W."/>
            <person name="Ke S."/>
            <person name="Chen Y.-Y."/>
            <person name="Wu W.-L."/>
            <person name="Hsu J.-L."/>
            <person name="Lin Y.-F."/>
            <person name="Huang M.-D."/>
            <person name="Li C.-Y."/>
            <person name="Huang L."/>
            <person name="Wang Z.-W."/>
            <person name="Zhao X."/>
            <person name="Zhong W.-Y."/>
            <person name="Peng D.-H."/>
            <person name="Ahmad S."/>
            <person name="Lan S."/>
            <person name="Zhang J.-S."/>
            <person name="Tsai W.-C."/>
            <person name="Van De Peer Y."/>
            <person name="Liu Z.-J."/>
        </authorList>
    </citation>
    <scope>NUCLEOTIDE SEQUENCE</scope>
    <source>
        <strain evidence="2">CP</strain>
        <tissue evidence="2">Leaves</tissue>
    </source>
</reference>